<keyword evidence="2" id="KW-1185">Reference proteome</keyword>
<evidence type="ECO:0000313" key="1">
    <source>
        <dbReference type="EMBL" id="TDU88842.1"/>
    </source>
</evidence>
<dbReference type="SUPFAM" id="SSF53850">
    <property type="entry name" value="Periplasmic binding protein-like II"/>
    <property type="match status" value="1"/>
</dbReference>
<organism evidence="1 2">
    <name type="scientific">Kribbella voronezhensis</name>
    <dbReference type="NCBI Taxonomy" id="2512212"/>
    <lineage>
        <taxon>Bacteria</taxon>
        <taxon>Bacillati</taxon>
        <taxon>Actinomycetota</taxon>
        <taxon>Actinomycetes</taxon>
        <taxon>Propionibacteriales</taxon>
        <taxon>Kribbellaceae</taxon>
        <taxon>Kribbella</taxon>
    </lineage>
</organism>
<protein>
    <submittedName>
        <fullName evidence="1">Multiple sugar transport system substrate-binding protein</fullName>
    </submittedName>
</protein>
<dbReference type="Proteomes" id="UP000295151">
    <property type="component" value="Unassembled WGS sequence"/>
</dbReference>
<dbReference type="InterPro" id="IPR006059">
    <property type="entry name" value="SBP"/>
</dbReference>
<name>A0A4R7TA12_9ACTN</name>
<keyword evidence="1" id="KW-0813">Transport</keyword>
<dbReference type="Pfam" id="PF01547">
    <property type="entry name" value="SBP_bac_1"/>
    <property type="match status" value="1"/>
</dbReference>
<keyword evidence="1" id="KW-0762">Sugar transport</keyword>
<reference evidence="1 2" key="1">
    <citation type="submission" date="2019-03" db="EMBL/GenBank/DDBJ databases">
        <title>Genomic Encyclopedia of Type Strains, Phase III (KMG-III): the genomes of soil and plant-associated and newly described type strains.</title>
        <authorList>
            <person name="Whitman W."/>
        </authorList>
    </citation>
    <scope>NUCLEOTIDE SEQUENCE [LARGE SCALE GENOMIC DNA]</scope>
    <source>
        <strain evidence="1 2">VKM Ac-2575</strain>
    </source>
</reference>
<gene>
    <name evidence="1" type="ORF">EV138_2393</name>
</gene>
<sequence length="423" mass="46025">MPALTGCAPSATSAGSTGGKQVTLQVMYESNEVTPKIISDFETANPDVKISLIKNDNARLLSMLAAGQAPDLFEAVGVWDAPYWAARRKIEPLDSYLQKSSVLKVDDLNPVNDIWRFDGTKQGTGPYYGLCKDYSQDGTIWVNKTVLAKAGIALPSVEKPLSYDELLTIGRAATKKRGAQVETFGLGWFGTPRLLNLLPMVESMGGKLFSDDFTELDFTSDASLRALEWYWAVGKDALAPGPRAKQAQSDDALYAAGRVGAILAGYWFTGRLGEEKVRDTSYMLPAPQLGPTRVSPTYYGVGMVMSAESKNKDAAWRFMEYFLGGKPADERATAGWGLPGLKHLNDKLPQKQPYQQRSYVVQQHEAPYMKVLAFSPFATNGALQTVIDDKFAAALGSGDVRGFARTITSECNKLLAEGKAQVS</sequence>
<comment type="caution">
    <text evidence="1">The sequence shown here is derived from an EMBL/GenBank/DDBJ whole genome shotgun (WGS) entry which is preliminary data.</text>
</comment>
<proteinExistence type="predicted"/>
<dbReference type="PANTHER" id="PTHR43649:SF12">
    <property type="entry name" value="DIACETYLCHITOBIOSE BINDING PROTEIN DASA"/>
    <property type="match status" value="1"/>
</dbReference>
<evidence type="ECO:0000313" key="2">
    <source>
        <dbReference type="Proteomes" id="UP000295151"/>
    </source>
</evidence>
<accession>A0A4R7TA12</accession>
<dbReference type="Gene3D" id="3.40.190.10">
    <property type="entry name" value="Periplasmic binding protein-like II"/>
    <property type="match status" value="1"/>
</dbReference>
<dbReference type="PANTHER" id="PTHR43649">
    <property type="entry name" value="ARABINOSE-BINDING PROTEIN-RELATED"/>
    <property type="match status" value="1"/>
</dbReference>
<dbReference type="InterPro" id="IPR050490">
    <property type="entry name" value="Bact_solute-bd_prot1"/>
</dbReference>
<dbReference type="EMBL" id="SOCE01000001">
    <property type="protein sequence ID" value="TDU88842.1"/>
    <property type="molecule type" value="Genomic_DNA"/>
</dbReference>
<dbReference type="AlphaFoldDB" id="A0A4R7TA12"/>